<feature type="domain" description="PAS" evidence="1">
    <location>
        <begin position="237"/>
        <end position="285"/>
    </location>
</feature>
<dbReference type="RefSeq" id="WP_099881464.1">
    <property type="nucleotide sequence ID" value="NZ_CP024608.1"/>
</dbReference>
<dbReference type="Gene3D" id="3.30.70.270">
    <property type="match status" value="1"/>
</dbReference>
<dbReference type="AlphaFoldDB" id="A0A2D2DTY0"/>
<reference evidence="5" key="1">
    <citation type="submission" date="2017-10" db="EMBL/GenBank/DDBJ databases">
        <title>Massilia psychrophilum sp. nov., a novel purple-pigmented bacterium isolated from Tianshan glacier, Xinjiang Municipality, China.</title>
        <authorList>
            <person name="Wang H."/>
        </authorList>
    </citation>
    <scope>NUCLEOTIDE SEQUENCE [LARGE SCALE GENOMIC DNA]</scope>
    <source>
        <strain evidence="5">B2</strain>
    </source>
</reference>
<dbReference type="SMART" id="SM00267">
    <property type="entry name" value="GGDEF"/>
    <property type="match status" value="1"/>
</dbReference>
<dbReference type="InterPro" id="IPR052155">
    <property type="entry name" value="Biofilm_reg_signaling"/>
</dbReference>
<dbReference type="NCBIfam" id="TIGR00254">
    <property type="entry name" value="GGDEF"/>
    <property type="match status" value="1"/>
</dbReference>
<dbReference type="CDD" id="cd00130">
    <property type="entry name" value="PAS"/>
    <property type="match status" value="2"/>
</dbReference>
<evidence type="ECO:0000259" key="4">
    <source>
        <dbReference type="PROSITE" id="PS50887"/>
    </source>
</evidence>
<dbReference type="NCBIfam" id="TIGR00229">
    <property type="entry name" value="sensory_box"/>
    <property type="match status" value="2"/>
</dbReference>
<dbReference type="OrthoDB" id="9813903at2"/>
<dbReference type="InterPro" id="IPR035919">
    <property type="entry name" value="EAL_sf"/>
</dbReference>
<name>A0A2D2DTY0_9BURK</name>
<dbReference type="SMART" id="SM00086">
    <property type="entry name" value="PAC"/>
    <property type="match status" value="1"/>
</dbReference>
<dbReference type="SMART" id="SM00052">
    <property type="entry name" value="EAL"/>
    <property type="match status" value="1"/>
</dbReference>
<dbReference type="InterPro" id="IPR029787">
    <property type="entry name" value="Nucleotide_cyclase"/>
</dbReference>
<feature type="domain" description="PAS" evidence="1">
    <location>
        <begin position="117"/>
        <end position="187"/>
    </location>
</feature>
<dbReference type="PANTHER" id="PTHR44757:SF2">
    <property type="entry name" value="BIOFILM ARCHITECTURE MAINTENANCE PROTEIN MBAA"/>
    <property type="match status" value="1"/>
</dbReference>
<dbReference type="Proteomes" id="UP000229897">
    <property type="component" value="Chromosome"/>
</dbReference>
<feature type="domain" description="PAC" evidence="2">
    <location>
        <begin position="311"/>
        <end position="365"/>
    </location>
</feature>
<dbReference type="InterPro" id="IPR000700">
    <property type="entry name" value="PAS-assoc_C"/>
</dbReference>
<evidence type="ECO:0000313" key="6">
    <source>
        <dbReference type="Proteomes" id="UP000229897"/>
    </source>
</evidence>
<dbReference type="CDD" id="cd01948">
    <property type="entry name" value="EAL"/>
    <property type="match status" value="1"/>
</dbReference>
<dbReference type="SUPFAM" id="SSF55073">
    <property type="entry name" value="Nucleotide cyclase"/>
    <property type="match status" value="1"/>
</dbReference>
<dbReference type="SUPFAM" id="SSF141868">
    <property type="entry name" value="EAL domain-like"/>
    <property type="match status" value="1"/>
</dbReference>
<dbReference type="Pfam" id="PF00563">
    <property type="entry name" value="EAL"/>
    <property type="match status" value="1"/>
</dbReference>
<dbReference type="InterPro" id="IPR001633">
    <property type="entry name" value="EAL_dom"/>
</dbReference>
<dbReference type="KEGG" id="mass:CR152_30920"/>
<dbReference type="Pfam" id="PF00990">
    <property type="entry name" value="GGDEF"/>
    <property type="match status" value="1"/>
</dbReference>
<dbReference type="PROSITE" id="PS50112">
    <property type="entry name" value="PAS"/>
    <property type="match status" value="2"/>
</dbReference>
<evidence type="ECO:0000259" key="3">
    <source>
        <dbReference type="PROSITE" id="PS50883"/>
    </source>
</evidence>
<feature type="domain" description="GGDEF" evidence="4">
    <location>
        <begin position="397"/>
        <end position="530"/>
    </location>
</feature>
<sequence>MPASENAHFAALLIDASGHIITWNSGCEKVLGIPAADALQQPLTALLSDEGCLAYSQRWTEFPTDCDATELEFVRADGSRQTSALTLLPQFGDGGTLSHCVAIIDAACNESETAAVGRMPLSSIIDVLPGTFYVVREDGSFALWNKTLEQVTAMSADEIRRANALDMYDLAEKRIIAANIRNVFEHGTQVMVEANYLDKYGHATPYLMCGARITCRGRHYLCGMGLDISERRAQEDRLRLRERALHATSSGLVITRCAGADNPIEYANPAFERITGYAADEAMGRDSRFMGVPGMDEDERAQLRAAVRERREVNVVFRNRRKNGDIFWNDLTITPVSDGRGKVTHFIGVINDVTAVKQRTAHLEHEVNHDALTGLANRTLLWDRLEQALHMAQRNKSLVATVLIDLNGFKQINDGYGHEAGDEVLKMVARRLQSSVRESDTVARLSGDEFVLVLVNQPSLRYTLRMIERLRVSMSQPVSFNATDIAVGGSIGVSVYPHDGSGALDLVRAADVAMYHAKAAKTGEVHFFSADMKSTTQAKQKLEDAMRVALEHHEFFLLYQPHICLRSGRLQGMEALLRWRHPELGVLAPASFLPEAEENGMITAIGDYVLEEACRFMQRMNSAGFAPLPVAVNASQREFSQPGYVARIAATLDQHRIAPAQLEIELREDCLNTNQHLGVEVLSQLSELGVLRTVDAFGGGLSNLNFLQKLPLTHVKLAKAAAHQITADARSGALARALIDVGHDLGARVIAKGVETRVQMEFLRANHCDELQGTYFSAPLAEHAMHDMLVAAPAA</sequence>
<dbReference type="SMART" id="SM00091">
    <property type="entry name" value="PAS"/>
    <property type="match status" value="3"/>
</dbReference>
<dbReference type="InterPro" id="IPR001610">
    <property type="entry name" value="PAC"/>
</dbReference>
<accession>A0A2D2DTY0</accession>
<dbReference type="InterPro" id="IPR000160">
    <property type="entry name" value="GGDEF_dom"/>
</dbReference>
<organism evidence="5 6">
    <name type="scientific">Massilia violaceinigra</name>
    <dbReference type="NCBI Taxonomy" id="2045208"/>
    <lineage>
        <taxon>Bacteria</taxon>
        <taxon>Pseudomonadati</taxon>
        <taxon>Pseudomonadota</taxon>
        <taxon>Betaproteobacteria</taxon>
        <taxon>Burkholderiales</taxon>
        <taxon>Oxalobacteraceae</taxon>
        <taxon>Telluria group</taxon>
        <taxon>Massilia</taxon>
    </lineage>
</organism>
<dbReference type="InterPro" id="IPR000014">
    <property type="entry name" value="PAS"/>
</dbReference>
<dbReference type="CDD" id="cd01949">
    <property type="entry name" value="GGDEF"/>
    <property type="match status" value="1"/>
</dbReference>
<gene>
    <name evidence="5" type="ORF">CR152_30920</name>
</gene>
<dbReference type="PANTHER" id="PTHR44757">
    <property type="entry name" value="DIGUANYLATE CYCLASE DGCP"/>
    <property type="match status" value="1"/>
</dbReference>
<proteinExistence type="predicted"/>
<evidence type="ECO:0000259" key="2">
    <source>
        <dbReference type="PROSITE" id="PS50113"/>
    </source>
</evidence>
<dbReference type="Pfam" id="PF13426">
    <property type="entry name" value="PAS_9"/>
    <property type="match status" value="3"/>
</dbReference>
<dbReference type="EMBL" id="CP024608">
    <property type="protein sequence ID" value="ATQ78435.1"/>
    <property type="molecule type" value="Genomic_DNA"/>
</dbReference>
<protein>
    <submittedName>
        <fullName evidence="5">Bifunctional diguanylate cyclase/phosphodiesterase</fullName>
    </submittedName>
</protein>
<dbReference type="PROSITE" id="PS50883">
    <property type="entry name" value="EAL"/>
    <property type="match status" value="1"/>
</dbReference>
<feature type="domain" description="EAL" evidence="3">
    <location>
        <begin position="539"/>
        <end position="793"/>
    </location>
</feature>
<dbReference type="Gene3D" id="3.20.20.450">
    <property type="entry name" value="EAL domain"/>
    <property type="match status" value="1"/>
</dbReference>
<evidence type="ECO:0000313" key="5">
    <source>
        <dbReference type="EMBL" id="ATQ78435.1"/>
    </source>
</evidence>
<dbReference type="Gene3D" id="3.30.450.20">
    <property type="entry name" value="PAS domain"/>
    <property type="match status" value="3"/>
</dbReference>
<dbReference type="SUPFAM" id="SSF55785">
    <property type="entry name" value="PYP-like sensor domain (PAS domain)"/>
    <property type="match status" value="3"/>
</dbReference>
<evidence type="ECO:0000259" key="1">
    <source>
        <dbReference type="PROSITE" id="PS50112"/>
    </source>
</evidence>
<keyword evidence="6" id="KW-1185">Reference proteome</keyword>
<dbReference type="InterPro" id="IPR043128">
    <property type="entry name" value="Rev_trsase/Diguanyl_cyclase"/>
</dbReference>
<dbReference type="PROSITE" id="PS50113">
    <property type="entry name" value="PAC"/>
    <property type="match status" value="1"/>
</dbReference>
<dbReference type="PROSITE" id="PS50887">
    <property type="entry name" value="GGDEF"/>
    <property type="match status" value="1"/>
</dbReference>
<dbReference type="InterPro" id="IPR035965">
    <property type="entry name" value="PAS-like_dom_sf"/>
</dbReference>